<proteinExistence type="predicted"/>
<evidence type="ECO:0000256" key="1">
    <source>
        <dbReference type="SAM" id="MobiDB-lite"/>
    </source>
</evidence>
<gene>
    <name evidence="2" type="ORF">rCG_50702</name>
</gene>
<sequence length="81" mass="8756">MGEGPPREDSSLKAPRCRFCAGCDDWRPDSREIRVLPFCPKPRTSPASWGPSSSARAPLDHSPGRAPPSPPSPLSRPNHSP</sequence>
<organism evidence="2 3">
    <name type="scientific">Rattus norvegicus</name>
    <name type="common">Rat</name>
    <dbReference type="NCBI Taxonomy" id="10116"/>
    <lineage>
        <taxon>Eukaryota</taxon>
        <taxon>Metazoa</taxon>
        <taxon>Chordata</taxon>
        <taxon>Craniata</taxon>
        <taxon>Vertebrata</taxon>
        <taxon>Euteleostomi</taxon>
        <taxon>Mammalia</taxon>
        <taxon>Eutheria</taxon>
        <taxon>Euarchontoglires</taxon>
        <taxon>Glires</taxon>
        <taxon>Rodentia</taxon>
        <taxon>Myomorpha</taxon>
        <taxon>Muroidea</taxon>
        <taxon>Muridae</taxon>
        <taxon>Murinae</taxon>
        <taxon>Rattus</taxon>
    </lineage>
</organism>
<reference evidence="2 3" key="1">
    <citation type="submission" date="2005-09" db="EMBL/GenBank/DDBJ databases">
        <authorList>
            <person name="Mural R.J."/>
            <person name="Li P.W."/>
            <person name="Adams M.D."/>
            <person name="Amanatides P.G."/>
            <person name="Baden-Tillson H."/>
            <person name="Barnstead M."/>
            <person name="Chin S.H."/>
            <person name="Dew I."/>
            <person name="Evans C.A."/>
            <person name="Ferriera S."/>
            <person name="Flanigan M."/>
            <person name="Fosler C."/>
            <person name="Glodek A."/>
            <person name="Gu Z."/>
            <person name="Holt R.A."/>
            <person name="Jennings D."/>
            <person name="Kraft C.L."/>
            <person name="Lu F."/>
            <person name="Nguyen T."/>
            <person name="Nusskern D.R."/>
            <person name="Pfannkoch C.M."/>
            <person name="Sitter C."/>
            <person name="Sutton G.G."/>
            <person name="Venter J.C."/>
            <person name="Wang Z."/>
            <person name="Woodage T."/>
            <person name="Zheng X.H."/>
            <person name="Zhong F."/>
        </authorList>
    </citation>
    <scope>NUCLEOTIDE SEQUENCE [LARGE SCALE GENOMIC DNA]</scope>
    <source>
        <strain>BN</strain>
        <strain evidence="3">Sprague-Dawley</strain>
    </source>
</reference>
<evidence type="ECO:0000313" key="2">
    <source>
        <dbReference type="EMBL" id="EDL87014.1"/>
    </source>
</evidence>
<dbReference type="AlphaFoldDB" id="A6KCC8"/>
<dbReference type="Proteomes" id="UP000234681">
    <property type="component" value="Chromosome 7"/>
</dbReference>
<evidence type="ECO:0000313" key="3">
    <source>
        <dbReference type="Proteomes" id="UP000234681"/>
    </source>
</evidence>
<feature type="region of interest" description="Disordered" evidence="1">
    <location>
        <begin position="37"/>
        <end position="81"/>
    </location>
</feature>
<dbReference type="EMBL" id="CH474035">
    <property type="protein sequence ID" value="EDL87014.1"/>
    <property type="molecule type" value="Genomic_DNA"/>
</dbReference>
<accession>A6KCC8</accession>
<name>A6KCC8_RAT</name>
<protein>
    <submittedName>
        <fullName evidence="2">RCG50702</fullName>
    </submittedName>
</protein>
<feature type="compositionally biased region" description="Polar residues" evidence="1">
    <location>
        <begin position="45"/>
        <end position="55"/>
    </location>
</feature>
<feature type="compositionally biased region" description="Pro residues" evidence="1">
    <location>
        <begin position="65"/>
        <end position="81"/>
    </location>
</feature>